<protein>
    <recommendedName>
        <fullName evidence="8">Ras-GEF domain-containing protein</fullName>
    </recommendedName>
</protein>
<dbReference type="STRING" id="1806994.A0A507CBK3"/>
<dbReference type="Proteomes" id="UP000319731">
    <property type="component" value="Unassembled WGS sequence"/>
</dbReference>
<dbReference type="Gene3D" id="1.10.840.10">
    <property type="entry name" value="Ras guanine-nucleotide exchange factors catalytic domain"/>
    <property type="match status" value="1"/>
</dbReference>
<dbReference type="InterPro" id="IPR000651">
    <property type="entry name" value="Ras-like_Gua-exchang_fac_N"/>
</dbReference>
<feature type="region of interest" description="Disordered" evidence="3">
    <location>
        <begin position="897"/>
        <end position="919"/>
    </location>
</feature>
<feature type="compositionally biased region" description="Polar residues" evidence="3">
    <location>
        <begin position="1539"/>
        <end position="1559"/>
    </location>
</feature>
<dbReference type="SUPFAM" id="SSF48366">
    <property type="entry name" value="Ras GEF"/>
    <property type="match status" value="1"/>
</dbReference>
<dbReference type="PROSITE" id="PS00720">
    <property type="entry name" value="RASGEF"/>
    <property type="match status" value="1"/>
</dbReference>
<feature type="region of interest" description="Disordered" evidence="3">
    <location>
        <begin position="1184"/>
        <end position="1212"/>
    </location>
</feature>
<dbReference type="Gene3D" id="1.20.870.10">
    <property type="entry name" value="Son of sevenless (SoS) protein Chain: S domain 1"/>
    <property type="match status" value="1"/>
</dbReference>
<dbReference type="CDD" id="cd06224">
    <property type="entry name" value="REM"/>
    <property type="match status" value="1"/>
</dbReference>
<evidence type="ECO:0008006" key="8">
    <source>
        <dbReference type="Google" id="ProtNLM"/>
    </source>
</evidence>
<evidence type="ECO:0000313" key="7">
    <source>
        <dbReference type="Proteomes" id="UP000319731"/>
    </source>
</evidence>
<keyword evidence="1 2" id="KW-0344">Guanine-nucleotide releasing factor</keyword>
<dbReference type="GO" id="GO:0005886">
    <property type="term" value="C:plasma membrane"/>
    <property type="evidence" value="ECO:0007669"/>
    <property type="project" value="TreeGrafter"/>
</dbReference>
<evidence type="ECO:0000256" key="3">
    <source>
        <dbReference type="SAM" id="MobiDB-lite"/>
    </source>
</evidence>
<gene>
    <name evidence="6" type="ORF">SmJEL517_g02593</name>
</gene>
<evidence type="ECO:0000259" key="5">
    <source>
        <dbReference type="PROSITE" id="PS50212"/>
    </source>
</evidence>
<feature type="region of interest" description="Disordered" evidence="3">
    <location>
        <begin position="1464"/>
        <end position="1506"/>
    </location>
</feature>
<feature type="compositionally biased region" description="Low complexity" evidence="3">
    <location>
        <begin position="1361"/>
        <end position="1373"/>
    </location>
</feature>
<feature type="domain" description="Ras-GEF" evidence="4">
    <location>
        <begin position="655"/>
        <end position="899"/>
    </location>
</feature>
<dbReference type="PANTHER" id="PTHR23113:SF368">
    <property type="entry name" value="CELL DIVISION CONTROL PROTEIN 25"/>
    <property type="match status" value="1"/>
</dbReference>
<feature type="region of interest" description="Disordered" evidence="3">
    <location>
        <begin position="1071"/>
        <end position="1100"/>
    </location>
</feature>
<dbReference type="RefSeq" id="XP_031025561.1">
    <property type="nucleotide sequence ID" value="XM_031168521.1"/>
</dbReference>
<dbReference type="InterPro" id="IPR008937">
    <property type="entry name" value="Ras-like_GEF"/>
</dbReference>
<dbReference type="SMART" id="SM00147">
    <property type="entry name" value="RasGEF"/>
    <property type="match status" value="1"/>
</dbReference>
<feature type="compositionally biased region" description="Acidic residues" evidence="3">
    <location>
        <begin position="1184"/>
        <end position="1193"/>
    </location>
</feature>
<dbReference type="CDD" id="cd00155">
    <property type="entry name" value="RasGEF"/>
    <property type="match status" value="1"/>
</dbReference>
<keyword evidence="7" id="KW-1185">Reference proteome</keyword>
<dbReference type="InterPro" id="IPR001895">
    <property type="entry name" value="RASGEF_cat_dom"/>
</dbReference>
<dbReference type="InterPro" id="IPR036964">
    <property type="entry name" value="RASGEF_cat_dom_sf"/>
</dbReference>
<dbReference type="EMBL" id="QEAO01000011">
    <property type="protein sequence ID" value="TPX34923.1"/>
    <property type="molecule type" value="Genomic_DNA"/>
</dbReference>
<feature type="compositionally biased region" description="Low complexity" evidence="3">
    <location>
        <begin position="178"/>
        <end position="187"/>
    </location>
</feature>
<feature type="compositionally biased region" description="Polar residues" evidence="3">
    <location>
        <begin position="910"/>
        <end position="919"/>
    </location>
</feature>
<evidence type="ECO:0000256" key="1">
    <source>
        <dbReference type="ARBA" id="ARBA00022658"/>
    </source>
</evidence>
<dbReference type="PROSITE" id="PS50009">
    <property type="entry name" value="RASGEF_CAT"/>
    <property type="match status" value="1"/>
</dbReference>
<dbReference type="InterPro" id="IPR019804">
    <property type="entry name" value="Ras_G-nucl-exch_fac_CS"/>
</dbReference>
<feature type="compositionally biased region" description="Polar residues" evidence="3">
    <location>
        <begin position="1411"/>
        <end position="1422"/>
    </location>
</feature>
<dbReference type="Pfam" id="PF00617">
    <property type="entry name" value="RasGEF"/>
    <property type="match status" value="1"/>
</dbReference>
<dbReference type="OrthoDB" id="546434at2759"/>
<dbReference type="Pfam" id="PF00618">
    <property type="entry name" value="RasGEF_N"/>
    <property type="match status" value="1"/>
</dbReference>
<name>A0A507CBK3_9FUNG</name>
<evidence type="ECO:0000259" key="4">
    <source>
        <dbReference type="PROSITE" id="PS50009"/>
    </source>
</evidence>
<feature type="compositionally biased region" description="Polar residues" evidence="3">
    <location>
        <begin position="1073"/>
        <end position="1092"/>
    </location>
</feature>
<dbReference type="GO" id="GO:0007265">
    <property type="term" value="P:Ras protein signal transduction"/>
    <property type="evidence" value="ECO:0007669"/>
    <property type="project" value="TreeGrafter"/>
</dbReference>
<dbReference type="PANTHER" id="PTHR23113">
    <property type="entry name" value="GUANINE NUCLEOTIDE EXCHANGE FACTOR"/>
    <property type="match status" value="1"/>
</dbReference>
<feature type="region of interest" description="Disordered" evidence="3">
    <location>
        <begin position="1355"/>
        <end position="1381"/>
    </location>
</feature>
<dbReference type="PROSITE" id="PS50212">
    <property type="entry name" value="RASGEF_NTER"/>
    <property type="match status" value="1"/>
</dbReference>
<feature type="domain" description="N-terminal Ras-GEF" evidence="5">
    <location>
        <begin position="483"/>
        <end position="612"/>
    </location>
</feature>
<dbReference type="InterPro" id="IPR023578">
    <property type="entry name" value="Ras_GEF_dom_sf"/>
</dbReference>
<evidence type="ECO:0000256" key="2">
    <source>
        <dbReference type="PROSITE-ProRule" id="PRU00168"/>
    </source>
</evidence>
<feature type="compositionally biased region" description="Acidic residues" evidence="3">
    <location>
        <begin position="1201"/>
        <end position="1212"/>
    </location>
</feature>
<feature type="compositionally biased region" description="Polar residues" evidence="3">
    <location>
        <begin position="1464"/>
        <end position="1486"/>
    </location>
</feature>
<feature type="region of interest" description="Disordered" evidence="3">
    <location>
        <begin position="169"/>
        <end position="193"/>
    </location>
</feature>
<organism evidence="6 7">
    <name type="scientific">Synchytrium microbalum</name>
    <dbReference type="NCBI Taxonomy" id="1806994"/>
    <lineage>
        <taxon>Eukaryota</taxon>
        <taxon>Fungi</taxon>
        <taxon>Fungi incertae sedis</taxon>
        <taxon>Chytridiomycota</taxon>
        <taxon>Chytridiomycota incertae sedis</taxon>
        <taxon>Chytridiomycetes</taxon>
        <taxon>Synchytriales</taxon>
        <taxon>Synchytriaceae</taxon>
        <taxon>Synchytrium</taxon>
    </lineage>
</organism>
<accession>A0A507CBK3</accession>
<feature type="region of interest" description="Disordered" evidence="3">
    <location>
        <begin position="1399"/>
        <end position="1429"/>
    </location>
</feature>
<comment type="caution">
    <text evidence="6">The sequence shown here is derived from an EMBL/GenBank/DDBJ whole genome shotgun (WGS) entry which is preliminary data.</text>
</comment>
<sequence length="1559" mass="168677">MSQIISLSTGDLLSNSQDAFPVMMGMNQGENVDEKAEFQLLKTGVSYPAKVTALSQPLLQGKEDVIIRLDVGGIHISTPELEELLDLELQHVLQYSYNRTKQTFTFSHLDRDGLLSQYKFVSPKYFDIFDFLGRAIAAVIKQATAAGSPTAAARVADFSRESPTVMELPKLPSKLSSRRPSANPAPSLLSTSNTSARKPLAGLFEVDSPTSPSSMTLHKVAIAKHLMEEKYENKSSKEIVEALKSPVDPVAPPSPVDSIHPELPIEVKPTKVEFITQPILTEEAQASKKQQGKKFGTLSRLLSKRVRPDKVATTGSEPALNRYGTVRMSREKLSTAAGTKTIGSAAGGSQNQLDNKSNSVMALFRNPTTKSPKGTVRKTVTRSEDVLNKKSNEKLYSSQTLGHGRAASGGKWKEKLSASTEFLAYATVNRRAFSAAKASTAAPTSPIEMLRGNAVITAGSPAVLKIRDNNQQEILIKNLRDETAYEIVAGTPDALVDALVDDPDLLYLEVFLLTFRHFMTPIVLLNHLQTKFLNSSTEMHSPVDATQVVDGNLPSIVMHRIVSIVKKWVGEHSYDFLLPEMRNALDDFLRVVRTTEYKHYADQIQQIVSHEMVSLETLLRKRGTHSSLDPLAPAPIQTTSELKELLVGFELMNHKAKHIAQQLTLADSKMFRAIKPEEFAIFLWGDKTAKSARQLQAYIDRFNKIGYWVGTIVCSYEQLQKRTEAIEKFIKVARKCLELQNFNSAMAIFSGLNTNSVSRMKKSWAGVSSRVMGFYKELEDTLSYRGNYKAYREMEHLAKPPLIPFFGLMIKDLTFLNDGNQKILSNGLINFEKNRLIFNVINAMRQFQRDKYPIVPDESLKISSILTGARSISLHQYCASPPCLREDQLMNLSRAVEPPEAKGTGGDANPATTPTSVISTNTATGTIRGIMSAMSMSSPSLATSSNNNLASTNAASQSGIGAATIRKAGLSTALLQMLAAAEELESMPPPLPIKDKSVVSLSGATSSGSLLGIAGREQESTAPSIISIISPAATIINTKQEGPLSPAGTVVAVPPSPDALALTPVTPSPMWSEVTSPTGFDSPVSQIQSATPASGRRASRTPNLMTKRASLMNIDPFEATKQSARPPSIVTKRSSMISLGAIDASLSINLIGPTPQGTVKSRHVEPTTPITFEDIWGSIHMEQDDDCDKEENEVESRNNTDDVDDDQDDDDVDGVSQINPMGIVSPPSNAEMDRATHLQPRMDTTPKAVRKMLRRLSSQVLQQQLSATSSNSSVSVLLPPVVGEEYYTASKSPVVSVRQQQGRVRSDSASTVVKFEMGEPSSPPVAVSPSPAPTQNLKPQMRGFGGAIDRAATVVRPRHQSPSSASPLSKSSSDLVDAPSNLPPCSSFVSNYTTTTMSTMQTTTTPSQHTNECSMDSINGSESLDLKRGSADYSTAGTIEQSNDSIAASNEGLEASGGIVNSLSNKSFRTTQSSESRQESPTSGSVASMAKAFENKGKQAQISASSESVGRAIAEMYRENVGASSETIGDAISGLFVDSPTSPASPQQDATPNLYKTNQ</sequence>
<evidence type="ECO:0000313" key="6">
    <source>
        <dbReference type="EMBL" id="TPX34923.1"/>
    </source>
</evidence>
<feature type="region of interest" description="Disordered" evidence="3">
    <location>
        <begin position="1317"/>
        <end position="1337"/>
    </location>
</feature>
<dbReference type="GeneID" id="42003818"/>
<feature type="region of interest" description="Disordered" evidence="3">
    <location>
        <begin position="1534"/>
        <end position="1559"/>
    </location>
</feature>
<proteinExistence type="predicted"/>
<reference evidence="6 7" key="1">
    <citation type="journal article" date="2019" name="Sci. Rep.">
        <title>Comparative genomics of chytrid fungi reveal insights into the obligate biotrophic and pathogenic lifestyle of Synchytrium endobioticum.</title>
        <authorList>
            <person name="van de Vossenberg B.T.L.H."/>
            <person name="Warris S."/>
            <person name="Nguyen H.D.T."/>
            <person name="van Gent-Pelzer M.P.E."/>
            <person name="Joly D.L."/>
            <person name="van de Geest H.C."/>
            <person name="Bonants P.J.M."/>
            <person name="Smith D.S."/>
            <person name="Levesque C.A."/>
            <person name="van der Lee T.A.J."/>
        </authorList>
    </citation>
    <scope>NUCLEOTIDE SEQUENCE [LARGE SCALE GENOMIC DNA]</scope>
    <source>
        <strain evidence="6 7">JEL517</strain>
    </source>
</reference>
<dbReference type="GO" id="GO:0005085">
    <property type="term" value="F:guanyl-nucleotide exchange factor activity"/>
    <property type="evidence" value="ECO:0007669"/>
    <property type="project" value="UniProtKB-KW"/>
</dbReference>
<dbReference type="SMART" id="SM00229">
    <property type="entry name" value="RasGEFN"/>
    <property type="match status" value="1"/>
</dbReference>
<feature type="compositionally biased region" description="Low complexity" evidence="3">
    <location>
        <begin position="1399"/>
        <end position="1410"/>
    </location>
</feature>